<organism evidence="2 3">
    <name type="scientific">Phytophthora nicotianae P1976</name>
    <dbReference type="NCBI Taxonomy" id="1317066"/>
    <lineage>
        <taxon>Eukaryota</taxon>
        <taxon>Sar</taxon>
        <taxon>Stramenopiles</taxon>
        <taxon>Oomycota</taxon>
        <taxon>Peronosporomycetes</taxon>
        <taxon>Peronosporales</taxon>
        <taxon>Peronosporaceae</taxon>
        <taxon>Phytophthora</taxon>
    </lineage>
</organism>
<accession>A0A081A4T5</accession>
<sequence>MGNNLESEEECLTTRRRTVGTTMDEGPKADDAAESDEAFCAEAQQDKTTAPPGTGPD</sequence>
<feature type="region of interest" description="Disordered" evidence="1">
    <location>
        <begin position="1"/>
        <end position="35"/>
    </location>
</feature>
<evidence type="ECO:0000256" key="1">
    <source>
        <dbReference type="SAM" id="MobiDB-lite"/>
    </source>
</evidence>
<gene>
    <name evidence="2" type="ORF">F444_10233</name>
</gene>
<evidence type="ECO:0000313" key="2">
    <source>
        <dbReference type="EMBL" id="ETO73896.1"/>
    </source>
</evidence>
<dbReference type="Proteomes" id="UP000028582">
    <property type="component" value="Unassembled WGS sequence"/>
</dbReference>
<name>A0A081A4T5_PHYNI</name>
<reference evidence="2 3" key="1">
    <citation type="submission" date="2013-11" db="EMBL/GenBank/DDBJ databases">
        <title>The Genome Sequence of Phytophthora parasitica P1976.</title>
        <authorList>
            <consortium name="The Broad Institute Genomics Platform"/>
            <person name="Russ C."/>
            <person name="Tyler B."/>
            <person name="Panabieres F."/>
            <person name="Shan W."/>
            <person name="Tripathy S."/>
            <person name="Grunwald N."/>
            <person name="Machado M."/>
            <person name="Johnson C.S."/>
            <person name="Walker B."/>
            <person name="Young S."/>
            <person name="Zeng Q."/>
            <person name="Gargeya S."/>
            <person name="Fitzgerald M."/>
            <person name="Haas B."/>
            <person name="Abouelleil A."/>
            <person name="Allen A.W."/>
            <person name="Alvarado L."/>
            <person name="Arachchi H.M."/>
            <person name="Berlin A.M."/>
            <person name="Chapman S.B."/>
            <person name="Gainer-Dewar J."/>
            <person name="Goldberg J."/>
            <person name="Griggs A."/>
            <person name="Gujja S."/>
            <person name="Hansen M."/>
            <person name="Howarth C."/>
            <person name="Imamovic A."/>
            <person name="Ireland A."/>
            <person name="Larimer J."/>
            <person name="McCowan C."/>
            <person name="Murphy C."/>
            <person name="Pearson M."/>
            <person name="Poon T.W."/>
            <person name="Priest M."/>
            <person name="Roberts A."/>
            <person name="Saif S."/>
            <person name="Shea T."/>
            <person name="Sisk P."/>
            <person name="Sykes S."/>
            <person name="Wortman J."/>
            <person name="Nusbaum C."/>
            <person name="Birren B."/>
        </authorList>
    </citation>
    <scope>NUCLEOTIDE SEQUENCE [LARGE SCALE GENOMIC DNA]</scope>
    <source>
        <strain evidence="2 3">P1976</strain>
    </source>
</reference>
<feature type="compositionally biased region" description="Acidic residues" evidence="1">
    <location>
        <begin position="1"/>
        <end position="11"/>
    </location>
</feature>
<proteinExistence type="predicted"/>
<comment type="caution">
    <text evidence="2">The sequence shown here is derived from an EMBL/GenBank/DDBJ whole genome shotgun (WGS) entry which is preliminary data.</text>
</comment>
<protein>
    <submittedName>
        <fullName evidence="2">Uncharacterized protein</fullName>
    </submittedName>
</protein>
<dbReference type="EMBL" id="ANJA01001840">
    <property type="protein sequence ID" value="ETO73896.1"/>
    <property type="molecule type" value="Genomic_DNA"/>
</dbReference>
<dbReference type="AlphaFoldDB" id="A0A081A4T5"/>
<evidence type="ECO:0000313" key="3">
    <source>
        <dbReference type="Proteomes" id="UP000028582"/>
    </source>
</evidence>